<accession>A0A5N6V2Y9</accession>
<keyword evidence="1" id="KW-0472">Membrane</keyword>
<evidence type="ECO:0000256" key="1">
    <source>
        <dbReference type="SAM" id="Phobius"/>
    </source>
</evidence>
<organism evidence="2 3">
    <name type="scientific">Aspergillus tamarii</name>
    <dbReference type="NCBI Taxonomy" id="41984"/>
    <lineage>
        <taxon>Eukaryota</taxon>
        <taxon>Fungi</taxon>
        <taxon>Dikarya</taxon>
        <taxon>Ascomycota</taxon>
        <taxon>Pezizomycotina</taxon>
        <taxon>Eurotiomycetes</taxon>
        <taxon>Eurotiomycetidae</taxon>
        <taxon>Eurotiales</taxon>
        <taxon>Aspergillaceae</taxon>
        <taxon>Aspergillus</taxon>
        <taxon>Aspergillus subgen. Circumdati</taxon>
    </lineage>
</organism>
<name>A0A5N6V2Y9_ASPTM</name>
<gene>
    <name evidence="2" type="ORF">BDV40DRAFT_72606</name>
</gene>
<keyword evidence="3" id="KW-1185">Reference proteome</keyword>
<keyword evidence="1" id="KW-1133">Transmembrane helix</keyword>
<dbReference type="Proteomes" id="UP000326950">
    <property type="component" value="Unassembled WGS sequence"/>
</dbReference>
<feature type="transmembrane region" description="Helical" evidence="1">
    <location>
        <begin position="52"/>
        <end position="73"/>
    </location>
</feature>
<feature type="transmembrane region" description="Helical" evidence="1">
    <location>
        <begin position="21"/>
        <end position="46"/>
    </location>
</feature>
<proteinExistence type="predicted"/>
<keyword evidence="1" id="KW-0812">Transmembrane</keyword>
<dbReference type="EMBL" id="ML738601">
    <property type="protein sequence ID" value="KAE8165326.1"/>
    <property type="molecule type" value="Genomic_DNA"/>
</dbReference>
<evidence type="ECO:0000313" key="2">
    <source>
        <dbReference type="EMBL" id="KAE8165326.1"/>
    </source>
</evidence>
<evidence type="ECO:0000313" key="3">
    <source>
        <dbReference type="Proteomes" id="UP000326950"/>
    </source>
</evidence>
<protein>
    <submittedName>
        <fullName evidence="2">Uncharacterized protein</fullName>
    </submittedName>
</protein>
<sequence>MSRKKYDCSVWGFGWRSPGKSLSVFFFSFSYTTFLTIWIDALFLFLWESMQIFMAIFMYPMSSFFLLVHFWSLQLH</sequence>
<reference evidence="2 3" key="1">
    <citation type="submission" date="2019-04" db="EMBL/GenBank/DDBJ databases">
        <title>Friends and foes A comparative genomics study of 23 Aspergillus species from section Flavi.</title>
        <authorList>
            <consortium name="DOE Joint Genome Institute"/>
            <person name="Kjaerbolling I."/>
            <person name="Vesth T."/>
            <person name="Frisvad J.C."/>
            <person name="Nybo J.L."/>
            <person name="Theobald S."/>
            <person name="Kildgaard S."/>
            <person name="Isbrandt T."/>
            <person name="Kuo A."/>
            <person name="Sato A."/>
            <person name="Lyhne E.K."/>
            <person name="Kogle M.E."/>
            <person name="Wiebenga A."/>
            <person name="Kun R.S."/>
            <person name="Lubbers R.J."/>
            <person name="Makela M.R."/>
            <person name="Barry K."/>
            <person name="Chovatia M."/>
            <person name="Clum A."/>
            <person name="Daum C."/>
            <person name="Haridas S."/>
            <person name="He G."/>
            <person name="LaButti K."/>
            <person name="Lipzen A."/>
            <person name="Mondo S."/>
            <person name="Riley R."/>
            <person name="Salamov A."/>
            <person name="Simmons B.A."/>
            <person name="Magnuson J.K."/>
            <person name="Henrissat B."/>
            <person name="Mortensen U.H."/>
            <person name="Larsen T.O."/>
            <person name="Devries R.P."/>
            <person name="Grigoriev I.V."/>
            <person name="Machida M."/>
            <person name="Baker S.E."/>
            <person name="Andersen M.R."/>
        </authorList>
    </citation>
    <scope>NUCLEOTIDE SEQUENCE [LARGE SCALE GENOMIC DNA]</scope>
    <source>
        <strain evidence="2 3">CBS 117626</strain>
    </source>
</reference>
<dbReference type="AlphaFoldDB" id="A0A5N6V2Y9"/>
<dbReference type="OrthoDB" id="10379903at2759"/>